<dbReference type="PANTHER" id="PTHR28080:SF1">
    <property type="entry name" value="PEROXISOMAL BIOGENESIS FACTOR 3"/>
    <property type="match status" value="1"/>
</dbReference>
<evidence type="ECO:0000313" key="2">
    <source>
        <dbReference type="Proteomes" id="UP001141806"/>
    </source>
</evidence>
<dbReference type="InterPro" id="IPR006966">
    <property type="entry name" value="Peroxin-3"/>
</dbReference>
<dbReference type="GO" id="GO:0030674">
    <property type="term" value="F:protein-macromolecule adaptor activity"/>
    <property type="evidence" value="ECO:0007669"/>
    <property type="project" value="TreeGrafter"/>
</dbReference>
<dbReference type="OrthoDB" id="45930at2759"/>
<dbReference type="EMBL" id="JAMYWD010000009">
    <property type="protein sequence ID" value="KAJ4961857.1"/>
    <property type="molecule type" value="Genomic_DNA"/>
</dbReference>
<accession>A0A9Q0HD53</accession>
<name>A0A9Q0HD53_9MAGN</name>
<dbReference type="AlphaFoldDB" id="A0A9Q0HD53"/>
<gene>
    <name evidence="1" type="ORF">NE237_021767</name>
</gene>
<reference evidence="1" key="1">
    <citation type="journal article" date="2023" name="Plant J.">
        <title>The genome of the king protea, Protea cynaroides.</title>
        <authorList>
            <person name="Chang J."/>
            <person name="Duong T.A."/>
            <person name="Schoeman C."/>
            <person name="Ma X."/>
            <person name="Roodt D."/>
            <person name="Barker N."/>
            <person name="Li Z."/>
            <person name="Van de Peer Y."/>
            <person name="Mizrachi E."/>
        </authorList>
    </citation>
    <scope>NUCLEOTIDE SEQUENCE</scope>
    <source>
        <tissue evidence="1">Young leaves</tissue>
    </source>
</reference>
<sequence>MLSLRNFWRRHRKKIFVTVGVLGSGYALYKLYHGHKQRLSDLERELGSERATDELIKAQLEAHFENIQRIADSTTLPYSMHYLRSRISEELDLSHLTTRLSQGKDQPNTLTSLEKLQLWDRLKILSFTRMILSLWAMTMLNLYIRVQVNILGRHLYIDTARGLEGSHLLEPTDPFDRHSHQEFLGTADYLSSYGMITLISDMQAAASEVLKGKQLRDMFNTSLLHETIVHILDVFMSLGGPNRWVTYLMPENAIAYKHQMGTPSSALLPDVTKLDQLLVETHTVLLSDDFRNVVSISLRTVVDALMDDFGLQSGGNPSMGIPLAKLLPKVAQMDPLLLEEPGNNRFIQIIRRSPEVELFYTLLYANMPPS</sequence>
<dbReference type="PANTHER" id="PTHR28080">
    <property type="entry name" value="PEROXISOMAL BIOGENESIS FACTOR 3"/>
    <property type="match status" value="1"/>
</dbReference>
<organism evidence="1 2">
    <name type="scientific">Protea cynaroides</name>
    <dbReference type="NCBI Taxonomy" id="273540"/>
    <lineage>
        <taxon>Eukaryota</taxon>
        <taxon>Viridiplantae</taxon>
        <taxon>Streptophyta</taxon>
        <taxon>Embryophyta</taxon>
        <taxon>Tracheophyta</taxon>
        <taxon>Spermatophyta</taxon>
        <taxon>Magnoliopsida</taxon>
        <taxon>Proteales</taxon>
        <taxon>Proteaceae</taxon>
        <taxon>Protea</taxon>
    </lineage>
</organism>
<comment type="caution">
    <text evidence="1">The sequence shown here is derived from an EMBL/GenBank/DDBJ whole genome shotgun (WGS) entry which is preliminary data.</text>
</comment>
<dbReference type="GO" id="GO:0005778">
    <property type="term" value="C:peroxisomal membrane"/>
    <property type="evidence" value="ECO:0007669"/>
    <property type="project" value="InterPro"/>
</dbReference>
<dbReference type="GO" id="GO:0045046">
    <property type="term" value="P:protein import into peroxisome membrane"/>
    <property type="evidence" value="ECO:0007669"/>
    <property type="project" value="TreeGrafter"/>
</dbReference>
<dbReference type="Pfam" id="PF04882">
    <property type="entry name" value="Peroxin-3"/>
    <property type="match status" value="1"/>
</dbReference>
<evidence type="ECO:0008006" key="3">
    <source>
        <dbReference type="Google" id="ProtNLM"/>
    </source>
</evidence>
<dbReference type="Proteomes" id="UP001141806">
    <property type="component" value="Unassembled WGS sequence"/>
</dbReference>
<protein>
    <recommendedName>
        <fullName evidence="3">Peroxisome biogenesis protein 3-2-like</fullName>
    </recommendedName>
</protein>
<keyword evidence="2" id="KW-1185">Reference proteome</keyword>
<proteinExistence type="predicted"/>
<evidence type="ECO:0000313" key="1">
    <source>
        <dbReference type="EMBL" id="KAJ4961857.1"/>
    </source>
</evidence>